<reference evidence="2 3" key="1">
    <citation type="journal article" date="2011" name="Genome Biol.">
        <title>Comparative genome sequence analysis underscores mycoparasitism as the ancestral life style of Trichoderma.</title>
        <authorList>
            <person name="Kubicek C.P."/>
            <person name="Herrera-Estrella A."/>
            <person name="Seidl-Seiboth V."/>
            <person name="Martinez D.A."/>
            <person name="Druzhinina I.S."/>
            <person name="Thon M."/>
            <person name="Zeilinger S."/>
            <person name="Casas-Flores S."/>
            <person name="Horwitz B.A."/>
            <person name="Mukherjee P.K."/>
            <person name="Mukherjee M."/>
            <person name="Kredics L."/>
            <person name="Alcaraz L.D."/>
            <person name="Aerts A."/>
            <person name="Antal Z."/>
            <person name="Atanasova L."/>
            <person name="Cervantes-Badillo M.G."/>
            <person name="Challacombe J."/>
            <person name="Chertkov O."/>
            <person name="McCluskey K."/>
            <person name="Coulpier F."/>
            <person name="Deshpande N."/>
            <person name="von Doehren H."/>
            <person name="Ebbole D.J."/>
            <person name="Esquivel-Naranjo E.U."/>
            <person name="Fekete E."/>
            <person name="Flipphi M."/>
            <person name="Glaser F."/>
            <person name="Gomez-Rodriguez E.Y."/>
            <person name="Gruber S."/>
            <person name="Han C."/>
            <person name="Henrissat B."/>
            <person name="Hermosa R."/>
            <person name="Hernandez-Onate M."/>
            <person name="Karaffa L."/>
            <person name="Kosti I."/>
            <person name="Le Crom S."/>
            <person name="Lindquist E."/>
            <person name="Lucas S."/>
            <person name="Luebeck M."/>
            <person name="Luebeck P.S."/>
            <person name="Margeot A."/>
            <person name="Metz B."/>
            <person name="Misra M."/>
            <person name="Nevalainen H."/>
            <person name="Omann M."/>
            <person name="Packer N."/>
            <person name="Perrone G."/>
            <person name="Uresti-Rivera E.E."/>
            <person name="Salamov A."/>
            <person name="Schmoll M."/>
            <person name="Seiboth B."/>
            <person name="Shapiro H."/>
            <person name="Sukno S."/>
            <person name="Tamayo-Ramos J.A."/>
            <person name="Tisch D."/>
            <person name="Wiest A."/>
            <person name="Wilkinson H.H."/>
            <person name="Zhang M."/>
            <person name="Coutinho P.M."/>
            <person name="Kenerley C.M."/>
            <person name="Monte E."/>
            <person name="Baker S.E."/>
            <person name="Grigoriev I.V."/>
        </authorList>
    </citation>
    <scope>NUCLEOTIDE SEQUENCE [LARGE SCALE GENOMIC DNA]</scope>
    <source>
        <strain evidence="3">Gv29-8 / FGSC 10586</strain>
    </source>
</reference>
<keyword evidence="1" id="KW-0472">Membrane</keyword>
<name>G9MJ69_HYPVG</name>
<sequence length="296" mass="32594">MLSIRSTHYGGWLSLCQEIDFTPRKLRLNFQRPEKEPGIAFGVMVVADSYWWICMYLGCTELSVINPQVANPGTNSGSTIGGNQAENESSTIDTDQLSRINQILSEGFASLNTGPSATHLYSTVLQTNQILRAIFSKAESQMHSDLVNLKKILNDADPKGSLKIFCTNVGAISTLGSSVTFALIVSQLQDPTEVSKAHHFDLSTVRIFISISWLLFTITLVLSIFLGVLDAHGRLSDDSIRKYLALIIIYLLNIGAFTFLALTVAAYVDTNVLAQVDREDTAYSGQRVIFQNDFLS</sequence>
<feature type="transmembrane region" description="Helical" evidence="1">
    <location>
        <begin position="205"/>
        <end position="231"/>
    </location>
</feature>
<dbReference type="VEuPathDB" id="FungiDB:TRIVIDRAFT_62208"/>
<evidence type="ECO:0000313" key="3">
    <source>
        <dbReference type="Proteomes" id="UP000007115"/>
    </source>
</evidence>
<dbReference type="GeneID" id="25796315"/>
<protein>
    <recommendedName>
        <fullName evidence="4">PGG domain-containing protein</fullName>
    </recommendedName>
</protein>
<feature type="transmembrane region" description="Helical" evidence="1">
    <location>
        <begin position="164"/>
        <end position="185"/>
    </location>
</feature>
<dbReference type="InParanoid" id="G9MJ69"/>
<evidence type="ECO:0000313" key="2">
    <source>
        <dbReference type="EMBL" id="EHK25532.1"/>
    </source>
</evidence>
<dbReference type="HOGENOM" id="CLU_940295_0_0_1"/>
<dbReference type="EMBL" id="ABDF02000003">
    <property type="protein sequence ID" value="EHK25532.1"/>
    <property type="molecule type" value="Genomic_DNA"/>
</dbReference>
<keyword evidence="3" id="KW-1185">Reference proteome</keyword>
<keyword evidence="1" id="KW-0812">Transmembrane</keyword>
<gene>
    <name evidence="2" type="ORF">TRIVIDRAFT_62208</name>
</gene>
<dbReference type="Proteomes" id="UP000007115">
    <property type="component" value="Unassembled WGS sequence"/>
</dbReference>
<dbReference type="eggNOG" id="ENOG502SXS5">
    <property type="taxonomic scope" value="Eukaryota"/>
</dbReference>
<dbReference type="AlphaFoldDB" id="G9MJ69"/>
<organism evidence="2 3">
    <name type="scientific">Hypocrea virens (strain Gv29-8 / FGSC 10586)</name>
    <name type="common">Gliocladium virens</name>
    <name type="synonym">Trichoderma virens</name>
    <dbReference type="NCBI Taxonomy" id="413071"/>
    <lineage>
        <taxon>Eukaryota</taxon>
        <taxon>Fungi</taxon>
        <taxon>Dikarya</taxon>
        <taxon>Ascomycota</taxon>
        <taxon>Pezizomycotina</taxon>
        <taxon>Sordariomycetes</taxon>
        <taxon>Hypocreomycetidae</taxon>
        <taxon>Hypocreales</taxon>
        <taxon>Hypocreaceae</taxon>
        <taxon>Trichoderma</taxon>
    </lineage>
</organism>
<accession>G9MJ69</accession>
<dbReference type="OrthoDB" id="3599804at2759"/>
<evidence type="ECO:0000256" key="1">
    <source>
        <dbReference type="SAM" id="Phobius"/>
    </source>
</evidence>
<evidence type="ECO:0008006" key="4">
    <source>
        <dbReference type="Google" id="ProtNLM"/>
    </source>
</evidence>
<proteinExistence type="predicted"/>
<feature type="transmembrane region" description="Helical" evidence="1">
    <location>
        <begin position="243"/>
        <end position="268"/>
    </location>
</feature>
<dbReference type="RefSeq" id="XP_013959737.1">
    <property type="nucleotide sequence ID" value="XM_014104262.1"/>
</dbReference>
<comment type="caution">
    <text evidence="2">The sequence shown here is derived from an EMBL/GenBank/DDBJ whole genome shotgun (WGS) entry which is preliminary data.</text>
</comment>
<keyword evidence="1" id="KW-1133">Transmembrane helix</keyword>